<comment type="caution">
    <text evidence="7">The sequence shown here is derived from an EMBL/GenBank/DDBJ whole genome shotgun (WGS) entry which is preliminary data.</text>
</comment>
<comment type="similarity">
    <text evidence="1">Belongs to the ATP-dependent AMP-binding enzyme family.</text>
</comment>
<dbReference type="RefSeq" id="WP_110106581.1">
    <property type="nucleotide sequence ID" value="NZ_JACBZZ010000001.1"/>
</dbReference>
<dbReference type="PANTHER" id="PTHR43605:SF10">
    <property type="entry name" value="ACYL-COA SYNTHETASE MEDIUM CHAIN FAMILY MEMBER 3"/>
    <property type="match status" value="1"/>
</dbReference>
<dbReference type="Pfam" id="PF13193">
    <property type="entry name" value="AMP-binding_C"/>
    <property type="match status" value="1"/>
</dbReference>
<keyword evidence="3" id="KW-0547">Nucleotide-binding</keyword>
<dbReference type="PANTHER" id="PTHR43605">
    <property type="entry name" value="ACYL-COENZYME A SYNTHETASE"/>
    <property type="match status" value="1"/>
</dbReference>
<dbReference type="GO" id="GO:0004321">
    <property type="term" value="F:fatty-acyl-CoA synthase activity"/>
    <property type="evidence" value="ECO:0007669"/>
    <property type="project" value="TreeGrafter"/>
</dbReference>
<name>A0A2V3DQ77_9MICC</name>
<organism evidence="7 8">
    <name type="scientific">Arthrobacter psychrochitiniphilus</name>
    <dbReference type="NCBI Taxonomy" id="291045"/>
    <lineage>
        <taxon>Bacteria</taxon>
        <taxon>Bacillati</taxon>
        <taxon>Actinomycetota</taxon>
        <taxon>Actinomycetes</taxon>
        <taxon>Micrococcales</taxon>
        <taxon>Micrococcaceae</taxon>
        <taxon>Arthrobacter</taxon>
    </lineage>
</organism>
<evidence type="ECO:0000259" key="6">
    <source>
        <dbReference type="Pfam" id="PF13193"/>
    </source>
</evidence>
<dbReference type="SUPFAM" id="SSF56801">
    <property type="entry name" value="Acetyl-CoA synthetase-like"/>
    <property type="match status" value="1"/>
</dbReference>
<protein>
    <submittedName>
        <fullName evidence="7">AMP-dependent synthetase</fullName>
    </submittedName>
</protein>
<gene>
    <name evidence="7" type="ORF">CVS29_12020</name>
</gene>
<dbReference type="OrthoDB" id="9803968at2"/>
<dbReference type="Gene3D" id="3.40.50.12780">
    <property type="entry name" value="N-terminal domain of ligase-like"/>
    <property type="match status" value="1"/>
</dbReference>
<dbReference type="InterPro" id="IPR045851">
    <property type="entry name" value="AMP-bd_C_sf"/>
</dbReference>
<dbReference type="GO" id="GO:0016405">
    <property type="term" value="F:CoA-ligase activity"/>
    <property type="evidence" value="ECO:0007669"/>
    <property type="project" value="UniProtKB-ARBA"/>
</dbReference>
<evidence type="ECO:0000256" key="2">
    <source>
        <dbReference type="ARBA" id="ARBA00022598"/>
    </source>
</evidence>
<dbReference type="Proteomes" id="UP000246303">
    <property type="component" value="Unassembled WGS sequence"/>
</dbReference>
<evidence type="ECO:0000256" key="3">
    <source>
        <dbReference type="ARBA" id="ARBA00022741"/>
    </source>
</evidence>
<dbReference type="GO" id="GO:0006637">
    <property type="term" value="P:acyl-CoA metabolic process"/>
    <property type="evidence" value="ECO:0007669"/>
    <property type="project" value="TreeGrafter"/>
</dbReference>
<feature type="domain" description="AMP-binding enzyme C-terminal" evidence="6">
    <location>
        <begin position="462"/>
        <end position="539"/>
    </location>
</feature>
<dbReference type="InterPro" id="IPR051087">
    <property type="entry name" value="Mitochondrial_ACSM"/>
</dbReference>
<dbReference type="GO" id="GO:0006633">
    <property type="term" value="P:fatty acid biosynthetic process"/>
    <property type="evidence" value="ECO:0007669"/>
    <property type="project" value="TreeGrafter"/>
</dbReference>
<dbReference type="Pfam" id="PF00501">
    <property type="entry name" value="AMP-binding"/>
    <property type="match status" value="1"/>
</dbReference>
<dbReference type="Gene3D" id="3.30.300.30">
    <property type="match status" value="1"/>
</dbReference>
<keyword evidence="8" id="KW-1185">Reference proteome</keyword>
<feature type="domain" description="AMP-dependent synthetase/ligase" evidence="5">
    <location>
        <begin position="42"/>
        <end position="399"/>
    </location>
</feature>
<dbReference type="FunFam" id="3.30.300.30:FF:000005">
    <property type="entry name" value="Acyl-coenzyme A synthetase ACSM5, mitochondrial"/>
    <property type="match status" value="1"/>
</dbReference>
<dbReference type="EMBL" id="QHLZ01000007">
    <property type="protein sequence ID" value="PXA64917.1"/>
    <property type="molecule type" value="Genomic_DNA"/>
</dbReference>
<keyword evidence="4" id="KW-0067">ATP-binding</keyword>
<evidence type="ECO:0000313" key="8">
    <source>
        <dbReference type="Proteomes" id="UP000246303"/>
    </source>
</evidence>
<evidence type="ECO:0000313" key="7">
    <source>
        <dbReference type="EMBL" id="PXA64917.1"/>
    </source>
</evidence>
<accession>A0A2V3DQ77</accession>
<dbReference type="GO" id="GO:0015645">
    <property type="term" value="F:fatty acid ligase activity"/>
    <property type="evidence" value="ECO:0007669"/>
    <property type="project" value="TreeGrafter"/>
</dbReference>
<evidence type="ECO:0000256" key="4">
    <source>
        <dbReference type="ARBA" id="ARBA00022840"/>
    </source>
</evidence>
<dbReference type="AlphaFoldDB" id="A0A2V3DQ77"/>
<dbReference type="InterPro" id="IPR042099">
    <property type="entry name" value="ANL_N_sf"/>
</dbReference>
<proteinExistence type="inferred from homology"/>
<keyword evidence="2" id="KW-0436">Ligase</keyword>
<dbReference type="InterPro" id="IPR000873">
    <property type="entry name" value="AMP-dep_synth/lig_dom"/>
</dbReference>
<evidence type="ECO:0000256" key="1">
    <source>
        <dbReference type="ARBA" id="ARBA00006432"/>
    </source>
</evidence>
<dbReference type="GO" id="GO:0005524">
    <property type="term" value="F:ATP binding"/>
    <property type="evidence" value="ECO:0007669"/>
    <property type="project" value="UniProtKB-KW"/>
</dbReference>
<reference evidence="7 8" key="1">
    <citation type="submission" date="2018-05" db="EMBL/GenBank/DDBJ databases">
        <title>Genetic diversity of glacier-inhabiting Cryobacterium bacteria in China and description of Cryobacterium mengkeensis sp. nov. and Arthrobacter glacialis sp. nov.</title>
        <authorList>
            <person name="Liu Q."/>
            <person name="Xin Y.-H."/>
        </authorList>
    </citation>
    <scope>NUCLEOTIDE SEQUENCE [LARGE SCALE GENOMIC DNA]</scope>
    <source>
        <strain evidence="7 8">GP3</strain>
    </source>
</reference>
<sequence>MVERVQELAARFAAPGANAPWLLCDSHPAGEIAFTVIDAELESMDISYGELRAKSTQFAAALRSLGVKRGDHVATLMAKSAELVIALLGIWRLGAVDVPLFTAFAHDAIDFRLKSSGTRLVICDADQRRKLMPPGEVPTDASLPVVVAHGDAFGYDLSLDEMVAGTGAFAELGELSAADTAPHDVGPVAVGGGGTLAQLFTSGTTGAPKGVPIPLQAVASFAGYHHFGLDVRKDDVFWNAADPGWAYGLYFAILGPLAAGHRSLLLRAPFTPELVWAVMEKFSVTNFAAAPTLYRALRAGSPDGLHHQLRRASSAGEPLTPDVIAWGKERFGVDVHDHYGQTELGMVAGNAWDESLQAPLRPGSMGVPLPGWSVDVLAENVDVPAADGEQGRIAVNVPQSPFMWFSGYVDAPAKTMERFSADGQWYLTGDAGRRDSDGFIYFSARDDDVIIMAGYRIGPFDVESVMVRHPGVGEVAVIGAPDDIRGEVLEAFVVLRPGYQASDELCMELQQLVKTGFAAHAYPRRIHFVSELPKTPSGKVQRFVLRRDRAAMTEKN</sequence>
<dbReference type="InterPro" id="IPR025110">
    <property type="entry name" value="AMP-bd_C"/>
</dbReference>
<evidence type="ECO:0000259" key="5">
    <source>
        <dbReference type="Pfam" id="PF00501"/>
    </source>
</evidence>